<dbReference type="PRINTS" id="PR00723">
    <property type="entry name" value="SUBTILISIN"/>
</dbReference>
<dbReference type="Gene3D" id="3.40.50.200">
    <property type="entry name" value="Peptidase S8/S53 domain"/>
    <property type="match status" value="1"/>
</dbReference>
<dbReference type="Gene3D" id="2.60.120.380">
    <property type="match status" value="1"/>
</dbReference>
<keyword evidence="7" id="KW-0732">Signal</keyword>
<keyword evidence="3 5" id="KW-0378">Hydrolase</keyword>
<feature type="coiled-coil region" evidence="6">
    <location>
        <begin position="31"/>
        <end position="58"/>
    </location>
</feature>
<dbReference type="PROSITE" id="PS51892">
    <property type="entry name" value="SUBTILASE"/>
    <property type="match status" value="1"/>
</dbReference>
<feature type="active site" description="Charge relay system" evidence="5">
    <location>
        <position position="124"/>
    </location>
</feature>
<dbReference type="InterPro" id="IPR015500">
    <property type="entry name" value="Peptidase_S8_subtilisin-rel"/>
</dbReference>
<dbReference type="InterPro" id="IPR026444">
    <property type="entry name" value="Secre_tail"/>
</dbReference>
<keyword evidence="2 5" id="KW-0645">Protease</keyword>
<evidence type="ECO:0000313" key="9">
    <source>
        <dbReference type="EMBL" id="NIK74545.1"/>
    </source>
</evidence>
<dbReference type="NCBIfam" id="TIGR04183">
    <property type="entry name" value="Por_Secre_tail"/>
    <property type="match status" value="1"/>
</dbReference>
<comment type="caution">
    <text evidence="9">The sequence shown here is derived from an EMBL/GenBank/DDBJ whole genome shotgun (WGS) entry which is preliminary data.</text>
</comment>
<evidence type="ECO:0000256" key="6">
    <source>
        <dbReference type="SAM" id="Coils"/>
    </source>
</evidence>
<evidence type="ECO:0000256" key="7">
    <source>
        <dbReference type="SAM" id="SignalP"/>
    </source>
</evidence>
<dbReference type="InterPro" id="IPR035986">
    <property type="entry name" value="PKD_dom_sf"/>
</dbReference>
<dbReference type="InterPro" id="IPR036852">
    <property type="entry name" value="Peptidase_S8/S53_dom_sf"/>
</dbReference>
<feature type="active site" description="Charge relay system" evidence="5">
    <location>
        <position position="352"/>
    </location>
</feature>
<evidence type="ECO:0000313" key="10">
    <source>
        <dbReference type="Proteomes" id="UP000537126"/>
    </source>
</evidence>
<dbReference type="GO" id="GO:0006508">
    <property type="term" value="P:proteolysis"/>
    <property type="evidence" value="ECO:0007669"/>
    <property type="project" value="UniProtKB-KW"/>
</dbReference>
<dbReference type="Proteomes" id="UP000537126">
    <property type="component" value="Unassembled WGS sequence"/>
</dbReference>
<feature type="signal peptide" evidence="7">
    <location>
        <begin position="1"/>
        <end position="25"/>
    </location>
</feature>
<dbReference type="InterPro" id="IPR000601">
    <property type="entry name" value="PKD_dom"/>
</dbReference>
<comment type="similarity">
    <text evidence="1 5">Belongs to the peptidase S8 family.</text>
</comment>
<dbReference type="SUPFAM" id="SSF49299">
    <property type="entry name" value="PKD domain"/>
    <property type="match status" value="1"/>
</dbReference>
<dbReference type="EMBL" id="JAASRN010000003">
    <property type="protein sequence ID" value="NIK74545.1"/>
    <property type="molecule type" value="Genomic_DNA"/>
</dbReference>
<dbReference type="InterPro" id="IPR051048">
    <property type="entry name" value="Peptidase_S8/S53_subtilisin"/>
</dbReference>
<keyword evidence="10" id="KW-1185">Reference proteome</keyword>
<feature type="domain" description="PKD" evidence="8">
    <location>
        <begin position="930"/>
        <end position="987"/>
    </location>
</feature>
<dbReference type="Gene3D" id="2.60.40.10">
    <property type="entry name" value="Immunoglobulins"/>
    <property type="match status" value="1"/>
</dbReference>
<dbReference type="CDD" id="cd04842">
    <property type="entry name" value="Peptidases_S8_Kp43_protease"/>
    <property type="match status" value="1"/>
</dbReference>
<dbReference type="SUPFAM" id="SSF49785">
    <property type="entry name" value="Galactose-binding domain-like"/>
    <property type="match status" value="1"/>
</dbReference>
<feature type="chain" id="PRO_5032951049" description="PKD domain-containing protein" evidence="7">
    <location>
        <begin position="26"/>
        <end position="1148"/>
    </location>
</feature>
<gene>
    <name evidence="9" type="ORF">FHS56_002070</name>
</gene>
<accession>A0A846MSW5</accession>
<dbReference type="PANTHER" id="PTHR43399">
    <property type="entry name" value="SUBTILISIN-RELATED"/>
    <property type="match status" value="1"/>
</dbReference>
<dbReference type="RefSeq" id="WP_166920412.1">
    <property type="nucleotide sequence ID" value="NZ_JAASRN010000003.1"/>
</dbReference>
<dbReference type="SUPFAM" id="SSF52743">
    <property type="entry name" value="Subtilisin-like"/>
    <property type="match status" value="1"/>
</dbReference>
<reference evidence="9 10" key="1">
    <citation type="submission" date="2020-03" db="EMBL/GenBank/DDBJ databases">
        <title>Genomic Encyclopedia of Type Strains, Phase IV (KMG-IV): sequencing the most valuable type-strain genomes for metagenomic binning, comparative biology and taxonomic classification.</title>
        <authorList>
            <person name="Goeker M."/>
        </authorList>
    </citation>
    <scope>NUCLEOTIDE SEQUENCE [LARGE SCALE GENOMIC DNA]</scope>
    <source>
        <strain evidence="9 10">DSM 5718</strain>
    </source>
</reference>
<organism evidence="9 10">
    <name type="scientific">Thermonema lapsum</name>
    <dbReference type="NCBI Taxonomy" id="28195"/>
    <lineage>
        <taxon>Bacteria</taxon>
        <taxon>Pseudomonadati</taxon>
        <taxon>Bacteroidota</taxon>
        <taxon>Cytophagia</taxon>
        <taxon>Cytophagales</taxon>
        <taxon>Thermonemataceae</taxon>
        <taxon>Thermonema</taxon>
    </lineage>
</organism>
<evidence type="ECO:0000256" key="3">
    <source>
        <dbReference type="ARBA" id="ARBA00022801"/>
    </source>
</evidence>
<dbReference type="InterPro" id="IPR000209">
    <property type="entry name" value="Peptidase_S8/S53_dom"/>
</dbReference>
<dbReference type="InterPro" id="IPR008979">
    <property type="entry name" value="Galactose-bd-like_sf"/>
</dbReference>
<evidence type="ECO:0000256" key="1">
    <source>
        <dbReference type="ARBA" id="ARBA00011073"/>
    </source>
</evidence>
<dbReference type="PROSITE" id="PS50093">
    <property type="entry name" value="PKD"/>
    <property type="match status" value="1"/>
</dbReference>
<evidence type="ECO:0000256" key="4">
    <source>
        <dbReference type="ARBA" id="ARBA00022825"/>
    </source>
</evidence>
<dbReference type="AlphaFoldDB" id="A0A846MSW5"/>
<sequence>MNYFFEKVTRLWMLCVFLLGGQVYAQQQTNKARLLELAQQYTHEYEAARERVAQYAAAKGVRTRVELPNGKVIEIVDVTPDGQPIYRETKNAGAAATIGTNHLHPGGRLGLNLTGKGMFVGVWDGGNVRASHQEFGGRVIAANDGPSLSAHATHVTGTMIAAGVNPAAKGMAPEAEAHTYYWNNDLAEMAQEAANGLLVSNHSYGTVQGWYNSGSGWQWTGGSGNEDPDFGAYTALSRAIDNVAYNAPYYLICWAAGNDNNDVGIGPQPPDCSIDGGDCIGPEGMAKNILAVGAVRTNSNYTGPSSVELANFSSRGPADDGRIKPDITAAGVNLTSSVSSADNAYGPMSGTSMATPNLSGSLILLQQLYYQLHGRYMRSATLKGLVIQTAKEAGAHPGPDHWYGWGLADIEHAAKVIWEENGQNIRIIESTLNNGSTYSFTFYTDGTAPVVLTLCWTDVPSNHLSSGLDDPTPTLVNDLDVKIIDASDPSNVYFPWIGPTTPTGPATKGVNNVDNVEKIEFTPAAPGNYTVIVSHKGTLENAPQAFSIILEAPDASASSAVLYWKGGSGDLADPTRWATAPDGTGSGMPDATKRLVFGANAFTGDGNLLTLSQDIDAAQIYWTASGNQQLNLQGNTLNVRGSFLINGGKLNVTGAGTVLLGSNSGDLIANLNESDWSMANVSVLMLDPNAKADFQNVASLGTLTLYQGEADFSGETFRVQNIYPSGNSQKKLNLENAVLTVEQDIDLNSANLNVVSAGARINTSPSATVSLSLKNQIYDFDITVDNGATLSVNGLDGASLKRLTLNSGSLIVNNDLAVQRLTAMPATAIRIKAAKTLSIGEGSAITGSASNATTLSGVGGSAQLSSMNNMKLCASHLVINDVNVIAPLVATATQSTLTNASGWLQQACGEVLFADFTAQYSCVARGTTFFNNQSSGNIQSYLWDFGDGATSTEPYPTHTYATMGNYLVTLTVSDGTNTHINSKTIQVNNYNYTSEPYLSYVSGKLYVNGNVGFYRWFKDGVLIPDFTSNGLPVGNYGIGDYYAVVGNTNCAYRTQPLFVNGLAQEISEGIELYPNPFADELHVELSHAWQGELEIIITDLAGRTQQTCKKTKKGFSFVETLPVKLSPGVYIFTIKTDDFLVHKRIVKQ</sequence>
<dbReference type="InterPro" id="IPR022409">
    <property type="entry name" value="PKD/Chitinase_dom"/>
</dbReference>
<proteinExistence type="inferred from homology"/>
<evidence type="ECO:0000256" key="2">
    <source>
        <dbReference type="ARBA" id="ARBA00022670"/>
    </source>
</evidence>
<dbReference type="Pfam" id="PF00082">
    <property type="entry name" value="Peptidase_S8"/>
    <property type="match status" value="1"/>
</dbReference>
<feature type="active site" description="Charge relay system" evidence="5">
    <location>
        <position position="151"/>
    </location>
</feature>
<keyword evidence="6" id="KW-0175">Coiled coil</keyword>
<evidence type="ECO:0000256" key="5">
    <source>
        <dbReference type="PROSITE-ProRule" id="PRU01240"/>
    </source>
</evidence>
<dbReference type="Pfam" id="PF18911">
    <property type="entry name" value="PKD_4"/>
    <property type="match status" value="1"/>
</dbReference>
<dbReference type="InterPro" id="IPR013783">
    <property type="entry name" value="Ig-like_fold"/>
</dbReference>
<evidence type="ECO:0000259" key="8">
    <source>
        <dbReference type="PROSITE" id="PS50093"/>
    </source>
</evidence>
<name>A0A846MSW5_9BACT</name>
<dbReference type="PANTHER" id="PTHR43399:SF4">
    <property type="entry name" value="CELL WALL-ASSOCIATED PROTEASE"/>
    <property type="match status" value="1"/>
</dbReference>
<protein>
    <recommendedName>
        <fullName evidence="8">PKD domain-containing protein</fullName>
    </recommendedName>
</protein>
<dbReference type="CDD" id="cd00146">
    <property type="entry name" value="PKD"/>
    <property type="match status" value="1"/>
</dbReference>
<keyword evidence="4 5" id="KW-0720">Serine protease</keyword>
<dbReference type="InterPro" id="IPR034058">
    <property type="entry name" value="TagA/B/C/D_pept_dom"/>
</dbReference>
<dbReference type="SMART" id="SM00089">
    <property type="entry name" value="PKD"/>
    <property type="match status" value="1"/>
</dbReference>
<dbReference type="GO" id="GO:0004252">
    <property type="term" value="F:serine-type endopeptidase activity"/>
    <property type="evidence" value="ECO:0007669"/>
    <property type="project" value="UniProtKB-UniRule"/>
</dbReference>